<dbReference type="Pfam" id="PF00480">
    <property type="entry name" value="ROK"/>
    <property type="match status" value="1"/>
</dbReference>
<keyword evidence="2" id="KW-0808">Transferase</keyword>
<dbReference type="RefSeq" id="WP_259313044.1">
    <property type="nucleotide sequence ID" value="NZ_CP087164.1"/>
</dbReference>
<accession>A0A9E6Y2V3</accession>
<keyword evidence="3" id="KW-1185">Reference proteome</keyword>
<dbReference type="PANTHER" id="PTHR18964">
    <property type="entry name" value="ROK (REPRESSOR, ORF, KINASE) FAMILY"/>
    <property type="match status" value="1"/>
</dbReference>
<keyword evidence="2" id="KW-0418">Kinase</keyword>
<gene>
    <name evidence="2" type="primary">nagK_2</name>
    <name evidence="2" type="ORF">DSM104329_05467</name>
</gene>
<evidence type="ECO:0000256" key="1">
    <source>
        <dbReference type="ARBA" id="ARBA00006479"/>
    </source>
</evidence>
<dbReference type="SUPFAM" id="SSF53067">
    <property type="entry name" value="Actin-like ATPase domain"/>
    <property type="match status" value="1"/>
</dbReference>
<dbReference type="KEGG" id="sbae:DSM104329_05467"/>
<dbReference type="GO" id="GO:0045127">
    <property type="term" value="F:N-acetylglucosamine kinase activity"/>
    <property type="evidence" value="ECO:0007669"/>
    <property type="project" value="UniProtKB-EC"/>
</dbReference>
<dbReference type="InterPro" id="IPR000600">
    <property type="entry name" value="ROK"/>
</dbReference>
<sequence>MVEPETRPRGGIDLGGTKIQAIVADADHKVLGEARQPTPTTGGPQDVINALADVMRQACVGAGLNADELGGVGLGSPGDIDARQGTIAQAGNLPNWTGAVPVAEMLGAALGTSVAIGNDVSVATRAEFELGAGKPYGSLLGVFWGTGVGGGLILDGKEWEGRAAAGEIGHMVVKRGGALCPCGRHGCMEAYAGRKAMEVEARRRHDEGEHTDLFKIMKERGRDRLTSGVWERALKHGDQLAEHLFERAYLALGAGVASAINLLDVEAVVLGGGLGVRFGDAAAARLAEAMRPHLFNDDRPPAVAVAALGDYGGALGAAMLVGP</sequence>
<evidence type="ECO:0000313" key="2">
    <source>
        <dbReference type="EMBL" id="UGS39035.1"/>
    </source>
</evidence>
<comment type="similarity">
    <text evidence="1">Belongs to the ROK (NagC/XylR) family.</text>
</comment>
<dbReference type="Gene3D" id="3.30.420.40">
    <property type="match status" value="2"/>
</dbReference>
<dbReference type="PANTHER" id="PTHR18964:SF149">
    <property type="entry name" value="BIFUNCTIONAL UDP-N-ACETYLGLUCOSAMINE 2-EPIMERASE_N-ACETYLMANNOSAMINE KINASE"/>
    <property type="match status" value="1"/>
</dbReference>
<reference evidence="2" key="1">
    <citation type="journal article" date="2022" name="Int. J. Syst. Evol. Microbiol.">
        <title>Pseudomonas aegrilactucae sp. nov. and Pseudomonas morbosilactucae sp. nov., pathogens causing bacterial rot of lettuce in Japan.</title>
        <authorList>
            <person name="Sawada H."/>
            <person name="Fujikawa T."/>
            <person name="Satou M."/>
        </authorList>
    </citation>
    <scope>NUCLEOTIDE SEQUENCE</scope>
    <source>
        <strain evidence="2">0166_1</strain>
    </source>
</reference>
<dbReference type="InterPro" id="IPR043129">
    <property type="entry name" value="ATPase_NBD"/>
</dbReference>
<dbReference type="AlphaFoldDB" id="A0A9E6Y2V3"/>
<name>A0A9E6Y2V3_9ACTN</name>
<organism evidence="2 3">
    <name type="scientific">Capillimicrobium parvum</name>
    <dbReference type="NCBI Taxonomy" id="2884022"/>
    <lineage>
        <taxon>Bacteria</taxon>
        <taxon>Bacillati</taxon>
        <taxon>Actinomycetota</taxon>
        <taxon>Thermoleophilia</taxon>
        <taxon>Solirubrobacterales</taxon>
        <taxon>Capillimicrobiaceae</taxon>
        <taxon>Capillimicrobium</taxon>
    </lineage>
</organism>
<protein>
    <submittedName>
        <fullName evidence="2">N-acetyl-D-glucosamine kinase</fullName>
        <ecNumber evidence="2">2.7.1.59</ecNumber>
    </submittedName>
</protein>
<dbReference type="EC" id="2.7.1.59" evidence="2"/>
<proteinExistence type="inferred from homology"/>
<evidence type="ECO:0000313" key="3">
    <source>
        <dbReference type="Proteomes" id="UP001162834"/>
    </source>
</evidence>
<dbReference type="EMBL" id="CP087164">
    <property type="protein sequence ID" value="UGS39035.1"/>
    <property type="molecule type" value="Genomic_DNA"/>
</dbReference>
<dbReference type="Proteomes" id="UP001162834">
    <property type="component" value="Chromosome"/>
</dbReference>